<dbReference type="Proteomes" id="UP000789920">
    <property type="component" value="Unassembled WGS sequence"/>
</dbReference>
<name>A0ACA9QX40_9GLOM</name>
<sequence>EDTLQKCLNHYNKGPIYYRQDFAYKDDIFVQFNAQVVHFSVAFVYPVNALDVQSTIKCSAKLNFTVIAKSGGHSLEGYSIGDRDCILIVDLRYMNKLIIDVATQTAIVKTGNVLDTLFHSLNEHVFAFPTGECTTTGVGSIILGGITNRTIVNHAKEYPDLFWALRGAENAGYSIVTTLTLKIYPILKIVTSINVTYDFDQTQLVYSVMNKLDNSFHPNLTLMFDHQNGSLNEIKPHIQKFMKLTKPKKESYVEWDWYHANIVDTAWKMFNHYKTTVFFIDSPGLSYEDIEYLMEFMRNFKYVFFVRTMLIGGRKVNEIERNEMAFVHRNSIYMM</sequence>
<evidence type="ECO:0000313" key="1">
    <source>
        <dbReference type="EMBL" id="CAG8767545.1"/>
    </source>
</evidence>
<gene>
    <name evidence="1" type="ORF">RPERSI_LOCUS15986</name>
</gene>
<dbReference type="EMBL" id="CAJVQC010039004">
    <property type="protein sequence ID" value="CAG8767545.1"/>
    <property type="molecule type" value="Genomic_DNA"/>
</dbReference>
<evidence type="ECO:0000313" key="2">
    <source>
        <dbReference type="Proteomes" id="UP000789920"/>
    </source>
</evidence>
<accession>A0ACA9QX40</accession>
<feature type="non-terminal residue" evidence="1">
    <location>
        <position position="335"/>
    </location>
</feature>
<organism evidence="1 2">
    <name type="scientific">Racocetra persica</name>
    <dbReference type="NCBI Taxonomy" id="160502"/>
    <lineage>
        <taxon>Eukaryota</taxon>
        <taxon>Fungi</taxon>
        <taxon>Fungi incertae sedis</taxon>
        <taxon>Mucoromycota</taxon>
        <taxon>Glomeromycotina</taxon>
        <taxon>Glomeromycetes</taxon>
        <taxon>Diversisporales</taxon>
        <taxon>Gigasporaceae</taxon>
        <taxon>Racocetra</taxon>
    </lineage>
</organism>
<comment type="caution">
    <text evidence="1">The sequence shown here is derived from an EMBL/GenBank/DDBJ whole genome shotgun (WGS) entry which is preliminary data.</text>
</comment>
<reference evidence="1" key="1">
    <citation type="submission" date="2021-06" db="EMBL/GenBank/DDBJ databases">
        <authorList>
            <person name="Kallberg Y."/>
            <person name="Tangrot J."/>
            <person name="Rosling A."/>
        </authorList>
    </citation>
    <scope>NUCLEOTIDE SEQUENCE</scope>
    <source>
        <strain evidence="1">MA461A</strain>
    </source>
</reference>
<keyword evidence="2" id="KW-1185">Reference proteome</keyword>
<feature type="non-terminal residue" evidence="1">
    <location>
        <position position="1"/>
    </location>
</feature>
<protein>
    <submittedName>
        <fullName evidence="1">5540_t:CDS:1</fullName>
    </submittedName>
</protein>
<proteinExistence type="predicted"/>